<feature type="compositionally biased region" description="Pro residues" evidence="1">
    <location>
        <begin position="31"/>
        <end position="47"/>
    </location>
</feature>
<dbReference type="SUPFAM" id="SSF56371">
    <property type="entry name" value="Ribosome inactivating proteins (RIP)"/>
    <property type="match status" value="1"/>
</dbReference>
<dbReference type="Gene3D" id="3.40.420.10">
    <property type="entry name" value="Ricin (A subunit), domain 1"/>
    <property type="match status" value="1"/>
</dbReference>
<reference evidence="2 3" key="1">
    <citation type="journal article" date="2019" name="Sci. Rep.">
        <title>A high-quality genome of Eragrostis curvula grass provides insights into Poaceae evolution and supports new strategies to enhance forage quality.</title>
        <authorList>
            <person name="Carballo J."/>
            <person name="Santos B.A.C.M."/>
            <person name="Zappacosta D."/>
            <person name="Garbus I."/>
            <person name="Selva J.P."/>
            <person name="Gallo C.A."/>
            <person name="Diaz A."/>
            <person name="Albertini E."/>
            <person name="Caccamo M."/>
            <person name="Echenique V."/>
        </authorList>
    </citation>
    <scope>NUCLEOTIDE SEQUENCE [LARGE SCALE GENOMIC DNA]</scope>
    <source>
        <strain evidence="3">cv. Victoria</strain>
        <tissue evidence="2">Leaf</tissue>
    </source>
</reference>
<sequence>MLRRDQRGRDGGNPPEAPPPRRRRRGRDGRNPPPPEPEAPPPPPPNPLLQLRSVDWQLYEESLENAQSYRTMATNCRTEISLQGRAENGGNDKVVTLTAEGNAQNFQLTPDSGFFTVMLRQPQGWGGEQNAPPVPLIFSFSDLYLVGFVHENICYVFSDAKMDGIPEQFYVRLQFDGGHKRQDTHTVKLGLDGLYQTYSTLRNFPQRLERRSLDVEIALFRIIAVVSEAIRFPLWFNHFASVLERGVSESVDEVKHFSKFFPNWSDMSKRARRGEDRFEAEPGDVFVGYRQLLQCITLLLSRPPADQL</sequence>
<keyword evidence="3" id="KW-1185">Reference proteome</keyword>
<dbReference type="InterPro" id="IPR036041">
    <property type="entry name" value="Ribosome-inact_prot_sf"/>
</dbReference>
<dbReference type="Gramene" id="TVU30071">
    <property type="protein sequence ID" value="TVU30071"/>
    <property type="gene ID" value="EJB05_21677"/>
</dbReference>
<gene>
    <name evidence="2" type="ORF">EJB05_21677</name>
</gene>
<dbReference type="InterPro" id="IPR001574">
    <property type="entry name" value="Ribosome_inactivat_prot"/>
</dbReference>
<dbReference type="GO" id="GO:0030598">
    <property type="term" value="F:rRNA N-glycosylase activity"/>
    <property type="evidence" value="ECO:0007669"/>
    <property type="project" value="InterPro"/>
</dbReference>
<proteinExistence type="predicted"/>
<feature type="non-terminal residue" evidence="2">
    <location>
        <position position="1"/>
    </location>
</feature>
<evidence type="ECO:0000256" key="1">
    <source>
        <dbReference type="SAM" id="MobiDB-lite"/>
    </source>
</evidence>
<dbReference type="OrthoDB" id="692516at2759"/>
<dbReference type="Pfam" id="PF00161">
    <property type="entry name" value="RIP"/>
    <property type="match status" value="1"/>
</dbReference>
<dbReference type="Proteomes" id="UP000324897">
    <property type="component" value="Chromosome 1"/>
</dbReference>
<evidence type="ECO:0000313" key="3">
    <source>
        <dbReference type="Proteomes" id="UP000324897"/>
    </source>
</evidence>
<evidence type="ECO:0000313" key="2">
    <source>
        <dbReference type="EMBL" id="TVU30071.1"/>
    </source>
</evidence>
<comment type="caution">
    <text evidence="2">The sequence shown here is derived from an EMBL/GenBank/DDBJ whole genome shotgun (WGS) entry which is preliminary data.</text>
</comment>
<dbReference type="GO" id="GO:0017148">
    <property type="term" value="P:negative regulation of translation"/>
    <property type="evidence" value="ECO:0007669"/>
    <property type="project" value="InterPro"/>
</dbReference>
<dbReference type="EMBL" id="RWGY01000011">
    <property type="protein sequence ID" value="TVU30071.1"/>
    <property type="molecule type" value="Genomic_DNA"/>
</dbReference>
<dbReference type="InterPro" id="IPR016138">
    <property type="entry name" value="Ribosome_inactivat_prot_sub1"/>
</dbReference>
<accession>A0A5J9V3W7</accession>
<feature type="region of interest" description="Disordered" evidence="1">
    <location>
        <begin position="1"/>
        <end position="49"/>
    </location>
</feature>
<feature type="compositionally biased region" description="Basic and acidic residues" evidence="1">
    <location>
        <begin position="1"/>
        <end position="10"/>
    </location>
</feature>
<dbReference type="AlphaFoldDB" id="A0A5J9V3W7"/>
<name>A0A5J9V3W7_9POAL</name>
<organism evidence="2 3">
    <name type="scientific">Eragrostis curvula</name>
    <name type="common">weeping love grass</name>
    <dbReference type="NCBI Taxonomy" id="38414"/>
    <lineage>
        <taxon>Eukaryota</taxon>
        <taxon>Viridiplantae</taxon>
        <taxon>Streptophyta</taxon>
        <taxon>Embryophyta</taxon>
        <taxon>Tracheophyta</taxon>
        <taxon>Spermatophyta</taxon>
        <taxon>Magnoliopsida</taxon>
        <taxon>Liliopsida</taxon>
        <taxon>Poales</taxon>
        <taxon>Poaceae</taxon>
        <taxon>PACMAD clade</taxon>
        <taxon>Chloridoideae</taxon>
        <taxon>Eragrostideae</taxon>
        <taxon>Eragrostidinae</taxon>
        <taxon>Eragrostis</taxon>
    </lineage>
</organism>
<protein>
    <submittedName>
        <fullName evidence="2">Uncharacterized protein</fullName>
    </submittedName>
</protein>